<gene>
    <name evidence="2" type="ORF">SDC9_05379</name>
</gene>
<sequence>MRWTQFHAAAGTAAEADREGREKYEIAKK</sequence>
<reference evidence="2" key="1">
    <citation type="submission" date="2019-08" db="EMBL/GenBank/DDBJ databases">
        <authorList>
            <person name="Kucharzyk K."/>
            <person name="Murdoch R.W."/>
            <person name="Higgins S."/>
            <person name="Loffler F."/>
        </authorList>
    </citation>
    <scope>NUCLEOTIDE SEQUENCE</scope>
</reference>
<name>A0A644SYX0_9ZZZZ</name>
<organism evidence="2">
    <name type="scientific">bioreactor metagenome</name>
    <dbReference type="NCBI Taxonomy" id="1076179"/>
    <lineage>
        <taxon>unclassified sequences</taxon>
        <taxon>metagenomes</taxon>
        <taxon>ecological metagenomes</taxon>
    </lineage>
</organism>
<evidence type="ECO:0000256" key="1">
    <source>
        <dbReference type="SAM" id="MobiDB-lite"/>
    </source>
</evidence>
<comment type="caution">
    <text evidence="2">The sequence shown here is derived from an EMBL/GenBank/DDBJ whole genome shotgun (WGS) entry which is preliminary data.</text>
</comment>
<feature type="region of interest" description="Disordered" evidence="1">
    <location>
        <begin position="1"/>
        <end position="29"/>
    </location>
</feature>
<proteinExistence type="predicted"/>
<protein>
    <submittedName>
        <fullName evidence="2">Uncharacterized protein</fullName>
    </submittedName>
</protein>
<accession>A0A644SYX0</accession>
<dbReference type="EMBL" id="VSSQ01000010">
    <property type="protein sequence ID" value="MPL59823.1"/>
    <property type="molecule type" value="Genomic_DNA"/>
</dbReference>
<dbReference type="AlphaFoldDB" id="A0A644SYX0"/>
<evidence type="ECO:0000313" key="2">
    <source>
        <dbReference type="EMBL" id="MPL59823.1"/>
    </source>
</evidence>
<feature type="compositionally biased region" description="Basic and acidic residues" evidence="1">
    <location>
        <begin position="15"/>
        <end position="29"/>
    </location>
</feature>